<dbReference type="SMART" id="SM00874">
    <property type="entry name" value="B5"/>
    <property type="match status" value="1"/>
</dbReference>
<evidence type="ECO:0000259" key="19">
    <source>
        <dbReference type="PROSITE" id="PS51483"/>
    </source>
</evidence>
<evidence type="ECO:0000256" key="11">
    <source>
        <dbReference type="ARBA" id="ARBA00022884"/>
    </source>
</evidence>
<keyword evidence="8 15" id="KW-0547">Nucleotide-binding</keyword>
<dbReference type="GO" id="GO:0009328">
    <property type="term" value="C:phenylalanine-tRNA ligase complex"/>
    <property type="evidence" value="ECO:0007669"/>
    <property type="project" value="TreeGrafter"/>
</dbReference>
<dbReference type="NCBIfam" id="TIGR00472">
    <property type="entry name" value="pheT_bact"/>
    <property type="match status" value="1"/>
</dbReference>
<dbReference type="HAMAP" id="MF_00283">
    <property type="entry name" value="Phe_tRNA_synth_beta1"/>
    <property type="match status" value="1"/>
</dbReference>
<evidence type="ECO:0000256" key="8">
    <source>
        <dbReference type="ARBA" id="ARBA00022741"/>
    </source>
</evidence>
<evidence type="ECO:0000259" key="18">
    <source>
        <dbReference type="PROSITE" id="PS51447"/>
    </source>
</evidence>
<dbReference type="Pfam" id="PF17759">
    <property type="entry name" value="tRNA_synthFbeta"/>
    <property type="match status" value="1"/>
</dbReference>
<dbReference type="Pfam" id="PF03484">
    <property type="entry name" value="B5"/>
    <property type="match status" value="1"/>
</dbReference>
<dbReference type="InterPro" id="IPR045864">
    <property type="entry name" value="aa-tRNA-synth_II/BPL/LPL"/>
</dbReference>
<feature type="domain" description="FDX-ACB" evidence="18">
    <location>
        <begin position="704"/>
        <end position="794"/>
    </location>
</feature>
<protein>
    <recommendedName>
        <fullName evidence="15">Phenylalanine--tRNA ligase beta subunit</fullName>
        <ecNumber evidence="15">6.1.1.20</ecNumber>
    </recommendedName>
    <alternativeName>
        <fullName evidence="15">Phenylalanyl-tRNA synthetase beta subunit</fullName>
        <shortName evidence="15">PheRS</shortName>
    </alternativeName>
</protein>
<dbReference type="InterPro" id="IPR012340">
    <property type="entry name" value="NA-bd_OB-fold"/>
</dbReference>
<evidence type="ECO:0000256" key="10">
    <source>
        <dbReference type="ARBA" id="ARBA00022842"/>
    </source>
</evidence>
<feature type="binding site" evidence="15">
    <location>
        <position position="458"/>
    </location>
    <ligand>
        <name>Mg(2+)</name>
        <dbReference type="ChEBI" id="CHEBI:18420"/>
        <note>shared with alpha subunit</note>
    </ligand>
</feature>
<keyword evidence="5 16" id="KW-0820">tRNA-binding</keyword>
<comment type="subunit">
    <text evidence="3 15">Tetramer of two alpha and two beta subunits.</text>
</comment>
<evidence type="ECO:0000256" key="14">
    <source>
        <dbReference type="ARBA" id="ARBA00049255"/>
    </source>
</evidence>
<dbReference type="Pfam" id="PF01588">
    <property type="entry name" value="tRNA_bind"/>
    <property type="match status" value="1"/>
</dbReference>
<keyword evidence="6 15" id="KW-0436">Ligase</keyword>
<evidence type="ECO:0000313" key="20">
    <source>
        <dbReference type="EMBL" id="AQQ59876.1"/>
    </source>
</evidence>
<sequence length="795" mass="89709">MIVTSESLSHFIQLGGIDWKELVRVLSSIGLEVEREYETTIPQNVVVAKVLKRIQHPNADKLSVCEVDIGTEVLQIVCGAKNVYAGQYVALALIDSVLPFGKDGSTTITKSEIRGVESFGMLCSSTELGLPKLNDGILELDSSIGELVLGKELYTYSIFHQSVLELGITPNRGDCLSVLGVARDIASVFNLIPKNIVANEPSIALGVGRFLQVVPHGDLHSSLLYRIIEIKEGYTPLAIALTLGLNGRYKQCPMSNFAEYATYMTGVLFNVYPMDSNNVSNNGKEAKLLIKADENGLESVYAEFHENETTRHTKLTSIGATFYEVEKHDYPRTFILEASFIDSVLIANNTYGMDKTKLTHEVLHRSVRGSNPDLELGMNFMCKSLESLNSNLYSGVQEILRAYPPTNIQMTFEYISDCIGNTIEKEEIALLLKRLNFRIQATCDENFFIAQPPAFRNDIKSKQDIVEEILRLYGVDNIHPKKHIIEQIPQTTQAYITHQKTKKLRTKALAHGYIECVHYVFDDSKKLESLGFEPLSEDKKLLNPITSELDTLRPSLIPHILESLSKNKRYGYEGIRLFEIGYVYDKDRNAKQNLAFAMSDYLKTPSYPNPKGIGLDFFNFAQNVSEIIGNFECINTASKFQKSRLIHPYQSANMLQNGVIIGVMSKLHPNIAEMYDLGNVYFCEIDFALLLAQQQDDKLAKEFSKYQANKRDLTLLLDKNVSFSAIKSELEKASLHDIKEILPLDIYHENDDNIALSIRFIFQSMHDTLTESQMQESLQKILEILEQRFHAKLKL</sequence>
<evidence type="ECO:0000256" key="4">
    <source>
        <dbReference type="ARBA" id="ARBA00022490"/>
    </source>
</evidence>
<dbReference type="PROSITE" id="PS50886">
    <property type="entry name" value="TRBD"/>
    <property type="match status" value="1"/>
</dbReference>
<evidence type="ECO:0000256" key="12">
    <source>
        <dbReference type="ARBA" id="ARBA00022917"/>
    </source>
</evidence>
<evidence type="ECO:0000256" key="13">
    <source>
        <dbReference type="ARBA" id="ARBA00023146"/>
    </source>
</evidence>
<evidence type="ECO:0000256" key="9">
    <source>
        <dbReference type="ARBA" id="ARBA00022840"/>
    </source>
</evidence>
<comment type="catalytic activity">
    <reaction evidence="14 15">
        <text>tRNA(Phe) + L-phenylalanine + ATP = L-phenylalanyl-tRNA(Phe) + AMP + diphosphate + H(+)</text>
        <dbReference type="Rhea" id="RHEA:19413"/>
        <dbReference type="Rhea" id="RHEA-COMP:9668"/>
        <dbReference type="Rhea" id="RHEA-COMP:9699"/>
        <dbReference type="ChEBI" id="CHEBI:15378"/>
        <dbReference type="ChEBI" id="CHEBI:30616"/>
        <dbReference type="ChEBI" id="CHEBI:33019"/>
        <dbReference type="ChEBI" id="CHEBI:58095"/>
        <dbReference type="ChEBI" id="CHEBI:78442"/>
        <dbReference type="ChEBI" id="CHEBI:78531"/>
        <dbReference type="ChEBI" id="CHEBI:456215"/>
        <dbReference type="EC" id="6.1.1.20"/>
    </reaction>
</comment>
<dbReference type="Gene3D" id="2.40.50.140">
    <property type="entry name" value="Nucleic acid-binding proteins"/>
    <property type="match status" value="1"/>
</dbReference>
<accession>A0A1Q2LHC9</accession>
<keyword evidence="7 15" id="KW-0479">Metal-binding</keyword>
<keyword evidence="12 15" id="KW-0648">Protein biosynthesis</keyword>
<evidence type="ECO:0000256" key="15">
    <source>
        <dbReference type="HAMAP-Rule" id="MF_00283"/>
    </source>
</evidence>
<feature type="domain" description="B5" evidence="19">
    <location>
        <begin position="403"/>
        <end position="480"/>
    </location>
</feature>
<dbReference type="SMART" id="SM00896">
    <property type="entry name" value="FDX-ACB"/>
    <property type="match status" value="1"/>
</dbReference>
<dbReference type="InterPro" id="IPR004532">
    <property type="entry name" value="Phe-tRNA-ligase_IIc_bsu_bact"/>
</dbReference>
<keyword evidence="11 16" id="KW-0694">RNA-binding</keyword>
<proteinExistence type="inferred from homology"/>
<evidence type="ECO:0000256" key="3">
    <source>
        <dbReference type="ARBA" id="ARBA00011209"/>
    </source>
</evidence>
<dbReference type="GO" id="GO:0000049">
    <property type="term" value="F:tRNA binding"/>
    <property type="evidence" value="ECO:0007669"/>
    <property type="project" value="UniProtKB-UniRule"/>
</dbReference>
<dbReference type="PANTHER" id="PTHR10947:SF0">
    <property type="entry name" value="PHENYLALANINE--TRNA LIGASE BETA SUBUNIT"/>
    <property type="match status" value="1"/>
</dbReference>
<dbReference type="InterPro" id="IPR041616">
    <property type="entry name" value="PheRS_beta_core"/>
</dbReference>
<dbReference type="SUPFAM" id="SSF55681">
    <property type="entry name" value="Class II aaRS and biotin synthetases"/>
    <property type="match status" value="1"/>
</dbReference>
<keyword evidence="10 15" id="KW-0460">Magnesium</keyword>
<name>A0A1Q2LHC9_9HELI</name>
<dbReference type="AlphaFoldDB" id="A0A1Q2LHC9"/>
<keyword evidence="9 15" id="KW-0067">ATP-binding</keyword>
<dbReference type="Gene3D" id="3.30.930.10">
    <property type="entry name" value="Bira Bifunctional Protein, Domain 2"/>
    <property type="match status" value="1"/>
</dbReference>
<comment type="similarity">
    <text evidence="2 15">Belongs to the phenylalanyl-tRNA synthetase beta subunit family. Type 1 subfamily.</text>
</comment>
<dbReference type="SUPFAM" id="SSF46955">
    <property type="entry name" value="Putative DNA-binding domain"/>
    <property type="match status" value="1"/>
</dbReference>
<dbReference type="PANTHER" id="PTHR10947">
    <property type="entry name" value="PHENYLALANYL-TRNA SYNTHETASE BETA CHAIN AND LEUCINE-RICH REPEAT-CONTAINING PROTEIN 47"/>
    <property type="match status" value="1"/>
</dbReference>
<evidence type="ECO:0000256" key="1">
    <source>
        <dbReference type="ARBA" id="ARBA00004496"/>
    </source>
</evidence>
<comment type="subcellular location">
    <subcellularLocation>
        <location evidence="1 15">Cytoplasm</location>
    </subcellularLocation>
</comment>
<dbReference type="Pfam" id="PF03147">
    <property type="entry name" value="FDX-ACB"/>
    <property type="match status" value="1"/>
</dbReference>
<dbReference type="InterPro" id="IPR045060">
    <property type="entry name" value="Phe-tRNA-ligase_IIc_bsu"/>
</dbReference>
<dbReference type="InterPro" id="IPR002547">
    <property type="entry name" value="tRNA-bd_dom"/>
</dbReference>
<dbReference type="CDD" id="cd02796">
    <property type="entry name" value="tRNA_bind_bactPheRS"/>
    <property type="match status" value="1"/>
</dbReference>
<reference evidence="20 21" key="1">
    <citation type="submission" date="2017-02" db="EMBL/GenBank/DDBJ databases">
        <title>Whole genome sequencing of Helicobacter bilis strain AAQJH.</title>
        <authorList>
            <person name="Conlan S."/>
            <person name="Thomas P.J."/>
            <person name="Mullikin J."/>
            <person name="Palmore T.N."/>
            <person name="Frank K.M."/>
            <person name="Segre J.A."/>
        </authorList>
    </citation>
    <scope>NUCLEOTIDE SEQUENCE [LARGE SCALE GENOMIC DNA]</scope>
    <source>
        <strain evidence="20 21">AAQJH</strain>
    </source>
</reference>
<feature type="binding site" evidence="15">
    <location>
        <position position="468"/>
    </location>
    <ligand>
        <name>Mg(2+)</name>
        <dbReference type="ChEBI" id="CHEBI:18420"/>
        <note>shared with alpha subunit</note>
    </ligand>
</feature>
<dbReference type="GO" id="GO:0000287">
    <property type="term" value="F:magnesium ion binding"/>
    <property type="evidence" value="ECO:0007669"/>
    <property type="project" value="UniProtKB-UniRule"/>
</dbReference>
<dbReference type="Proteomes" id="UP000188298">
    <property type="component" value="Chromosome"/>
</dbReference>
<feature type="domain" description="TRNA-binding" evidence="17">
    <location>
        <begin position="39"/>
        <end position="154"/>
    </location>
</feature>
<dbReference type="InterPro" id="IPR036690">
    <property type="entry name" value="Fdx_antiC-bd_sf"/>
</dbReference>
<gene>
    <name evidence="15" type="primary">pheT</name>
    <name evidence="20" type="ORF">XJ32_07015</name>
</gene>
<keyword evidence="4 15" id="KW-0963">Cytoplasm</keyword>
<dbReference type="RefSeq" id="WP_077388810.1">
    <property type="nucleotide sequence ID" value="NZ_CP019645.1"/>
</dbReference>
<dbReference type="PROSITE" id="PS51483">
    <property type="entry name" value="B5"/>
    <property type="match status" value="1"/>
</dbReference>
<evidence type="ECO:0000313" key="21">
    <source>
        <dbReference type="Proteomes" id="UP000188298"/>
    </source>
</evidence>
<evidence type="ECO:0000256" key="2">
    <source>
        <dbReference type="ARBA" id="ARBA00008653"/>
    </source>
</evidence>
<dbReference type="InterPro" id="IPR009061">
    <property type="entry name" value="DNA-bd_dom_put_sf"/>
</dbReference>
<dbReference type="SUPFAM" id="SSF50249">
    <property type="entry name" value="Nucleic acid-binding proteins"/>
    <property type="match status" value="1"/>
</dbReference>
<dbReference type="Gene3D" id="3.30.70.380">
    <property type="entry name" value="Ferrodoxin-fold anticodon-binding domain"/>
    <property type="match status" value="1"/>
</dbReference>
<dbReference type="GO" id="GO:0004826">
    <property type="term" value="F:phenylalanine-tRNA ligase activity"/>
    <property type="evidence" value="ECO:0007669"/>
    <property type="project" value="UniProtKB-UniRule"/>
</dbReference>
<dbReference type="NCBIfam" id="NF045760">
    <property type="entry name" value="YtpR"/>
    <property type="match status" value="1"/>
</dbReference>
<dbReference type="EC" id="6.1.1.20" evidence="15"/>
<keyword evidence="13 15" id="KW-0030">Aminoacyl-tRNA synthetase</keyword>
<feature type="binding site" evidence="15">
    <location>
        <position position="467"/>
    </location>
    <ligand>
        <name>Mg(2+)</name>
        <dbReference type="ChEBI" id="CHEBI:18420"/>
        <note>shared with alpha subunit</note>
    </ligand>
</feature>
<dbReference type="InterPro" id="IPR005147">
    <property type="entry name" value="tRNA_synthase_B5-dom"/>
</dbReference>
<organism evidence="20 21">
    <name type="scientific">Helicobacter bilis</name>
    <dbReference type="NCBI Taxonomy" id="37372"/>
    <lineage>
        <taxon>Bacteria</taxon>
        <taxon>Pseudomonadati</taxon>
        <taxon>Campylobacterota</taxon>
        <taxon>Epsilonproteobacteria</taxon>
        <taxon>Campylobacterales</taxon>
        <taxon>Helicobacteraceae</taxon>
        <taxon>Helicobacter</taxon>
    </lineage>
</organism>
<comment type="cofactor">
    <cofactor evidence="15">
        <name>Mg(2+)</name>
        <dbReference type="ChEBI" id="CHEBI:18420"/>
    </cofactor>
    <text evidence="15">Binds 2 magnesium ions per tetramer.</text>
</comment>
<dbReference type="KEGG" id="hbl:XJ32_07015"/>
<evidence type="ECO:0000256" key="7">
    <source>
        <dbReference type="ARBA" id="ARBA00022723"/>
    </source>
</evidence>
<evidence type="ECO:0000256" key="16">
    <source>
        <dbReference type="PROSITE-ProRule" id="PRU00209"/>
    </source>
</evidence>
<dbReference type="InterPro" id="IPR033714">
    <property type="entry name" value="tRNA_bind_bactPheRS"/>
</dbReference>
<dbReference type="PROSITE" id="PS51447">
    <property type="entry name" value="FDX_ACB"/>
    <property type="match status" value="1"/>
</dbReference>
<evidence type="ECO:0000256" key="5">
    <source>
        <dbReference type="ARBA" id="ARBA00022555"/>
    </source>
</evidence>
<dbReference type="SUPFAM" id="SSF54991">
    <property type="entry name" value="Anticodon-binding domain of PheRS"/>
    <property type="match status" value="1"/>
</dbReference>
<dbReference type="GO" id="GO:0005524">
    <property type="term" value="F:ATP binding"/>
    <property type="evidence" value="ECO:0007669"/>
    <property type="project" value="UniProtKB-UniRule"/>
</dbReference>
<dbReference type="Gene3D" id="3.30.56.10">
    <property type="match status" value="2"/>
</dbReference>
<evidence type="ECO:0000259" key="17">
    <source>
        <dbReference type="PROSITE" id="PS50886"/>
    </source>
</evidence>
<dbReference type="GO" id="GO:0006432">
    <property type="term" value="P:phenylalanyl-tRNA aminoacylation"/>
    <property type="evidence" value="ECO:0007669"/>
    <property type="project" value="UniProtKB-UniRule"/>
</dbReference>
<dbReference type="EMBL" id="CP019645">
    <property type="protein sequence ID" value="AQQ59876.1"/>
    <property type="molecule type" value="Genomic_DNA"/>
</dbReference>
<feature type="binding site" evidence="15">
    <location>
        <position position="464"/>
    </location>
    <ligand>
        <name>Mg(2+)</name>
        <dbReference type="ChEBI" id="CHEBI:18420"/>
        <note>shared with alpha subunit</note>
    </ligand>
</feature>
<evidence type="ECO:0000256" key="6">
    <source>
        <dbReference type="ARBA" id="ARBA00022598"/>
    </source>
</evidence>
<dbReference type="InterPro" id="IPR005121">
    <property type="entry name" value="Fdx_antiC-bd"/>
</dbReference>
<dbReference type="CDD" id="cd00769">
    <property type="entry name" value="PheRS_beta_core"/>
    <property type="match status" value="1"/>
</dbReference>